<dbReference type="Proteomes" id="UP000254396">
    <property type="component" value="Unassembled WGS sequence"/>
</dbReference>
<organism evidence="2 6">
    <name type="scientific">Enterococcus faecalis</name>
    <name type="common">Streptococcus faecalis</name>
    <dbReference type="NCBI Taxonomy" id="1351"/>
    <lineage>
        <taxon>Bacteria</taxon>
        <taxon>Bacillati</taxon>
        <taxon>Bacillota</taxon>
        <taxon>Bacilli</taxon>
        <taxon>Lactobacillales</taxon>
        <taxon>Enterococcaceae</taxon>
        <taxon>Enterococcus</taxon>
    </lineage>
</organism>
<gene>
    <name evidence="1" type="ORF">DAI13_10540</name>
    <name evidence="2" type="ORF">EU507_03650</name>
    <name evidence="3" type="ORF">NCTC13379_01753</name>
</gene>
<dbReference type="Proteomes" id="UP000292223">
    <property type="component" value="Unassembled WGS sequence"/>
</dbReference>
<reference evidence="1 4" key="1">
    <citation type="submission" date="2018-04" db="EMBL/GenBank/DDBJ databases">
        <authorList>
            <person name="Van Tyne D."/>
        </authorList>
    </citation>
    <scope>NUCLEOTIDE SEQUENCE [LARGE SCALE GENOMIC DNA]</scope>
    <source>
        <strain evidence="1 4">B2535</strain>
    </source>
</reference>
<evidence type="ECO:0000313" key="3">
    <source>
        <dbReference type="EMBL" id="STP65716.1"/>
    </source>
</evidence>
<dbReference type="AlphaFoldDB" id="A0A8B3RY50"/>
<evidence type="ECO:0000313" key="5">
    <source>
        <dbReference type="Proteomes" id="UP000254396"/>
    </source>
</evidence>
<evidence type="ECO:0000313" key="6">
    <source>
        <dbReference type="Proteomes" id="UP000292223"/>
    </source>
</evidence>
<evidence type="ECO:0000313" key="4">
    <source>
        <dbReference type="Proteomes" id="UP000244140"/>
    </source>
</evidence>
<evidence type="ECO:0000313" key="2">
    <source>
        <dbReference type="EMBL" id="RYU34572.1"/>
    </source>
</evidence>
<dbReference type="Proteomes" id="UP000244140">
    <property type="component" value="Unassembled WGS sequence"/>
</dbReference>
<reference evidence="3 5" key="2">
    <citation type="submission" date="2018-06" db="EMBL/GenBank/DDBJ databases">
        <authorList>
            <consortium name="Pathogen Informatics"/>
            <person name="Doyle S."/>
        </authorList>
    </citation>
    <scope>NUCLEOTIDE SEQUENCE [LARGE SCALE GENOMIC DNA]</scope>
    <source>
        <strain evidence="3 5">NCTC13379</strain>
    </source>
</reference>
<dbReference type="EMBL" id="SEWT01000002">
    <property type="protein sequence ID" value="RYU34572.1"/>
    <property type="molecule type" value="Genomic_DNA"/>
</dbReference>
<proteinExistence type="predicted"/>
<dbReference type="EMBL" id="PZZH01000001">
    <property type="protein sequence ID" value="PTN78163.1"/>
    <property type="molecule type" value="Genomic_DNA"/>
</dbReference>
<comment type="caution">
    <text evidence="2">The sequence shown here is derived from an EMBL/GenBank/DDBJ whole genome shotgun (WGS) entry which is preliminary data.</text>
</comment>
<dbReference type="EMBL" id="UGIX01000001">
    <property type="protein sequence ID" value="STP65716.1"/>
    <property type="molecule type" value="Genomic_DNA"/>
</dbReference>
<accession>A0A8B3RY50</accession>
<dbReference type="RefSeq" id="WP_002399570.1">
    <property type="nucleotide sequence ID" value="NZ_CABGSK010000001.1"/>
</dbReference>
<sequence length="371" mass="43352">MYDCRTIYPQKRYLQFRDVVIGAYDMIQDADLSGGFKTTTQAFSFGHGSYTNAKQIQQYSTEQKLALTLKINYSMFSMDQKQFYKEFLYSELSKIGKLWAIENRRIIWTYAFVESFSEPYSIEKNTFSVDLNFILYEGIWHYADEKKTFLKPYDACSFADCLEFEEIDTCQDDIYGCCISCQKNNIKHKDCQKCSCECDFLTKEDSLCVKQKDIEKDYWKYCSGGYQIIYNCNKGRHLWGYNKMLGTKICKKELCNNYVAGKFYSNTVLETDVFTMTIIGRVEDPVIHLNGNAMRLKGIYDGELLIESNGDVFYREDDCCDFDKLPIENLELMNCNTFGWSIKHGYNSLLVETNDCCEPVCVFIKEDKITY</sequence>
<evidence type="ECO:0000313" key="1">
    <source>
        <dbReference type="EMBL" id="PTN78163.1"/>
    </source>
</evidence>
<reference evidence="2 6" key="3">
    <citation type="submission" date="2019-02" db="EMBL/GenBank/DDBJ databases">
        <title>From farm to fork: dissemination of Tn554::fexA-optrA in linezolid-resistant Enterococcus faecalis clones from chicken feces and meat in Tunisia.</title>
        <authorList>
            <person name="Tedim A.P."/>
            <person name="Elghaieb H."/>
            <person name="Abbassi M.S."/>
            <person name="Novais C."/>
            <person name="Hassen A."/>
            <person name="Peixe L."/>
            <person name="Freitas A.R."/>
        </authorList>
    </citation>
    <scope>NUCLEOTIDE SEQUENCE [LARGE SCALE GENOMIC DNA]</scope>
    <source>
        <strain evidence="2 6">728T</strain>
    </source>
</reference>
<protein>
    <submittedName>
        <fullName evidence="2">Uncharacterized protein</fullName>
    </submittedName>
</protein>
<name>A0A8B3RY50_ENTFL</name>